<proteinExistence type="inferred from homology"/>
<organism evidence="5">
    <name type="scientific">Xenorhabdus szentirmaii</name>
    <dbReference type="NCBI Taxonomy" id="290112"/>
    <lineage>
        <taxon>Bacteria</taxon>
        <taxon>Pseudomonadati</taxon>
        <taxon>Pseudomonadota</taxon>
        <taxon>Gammaproteobacteria</taxon>
        <taxon>Enterobacterales</taxon>
        <taxon>Morganellaceae</taxon>
        <taxon>Xenorhabdus</taxon>
    </lineage>
</organism>
<name>A0AAW3YUD2_9GAMM</name>
<keyword evidence="2" id="KW-0058">Aromatic hydrocarbons catabolism</keyword>
<dbReference type="AlphaFoldDB" id="A0AAW3YUD2"/>
<comment type="caution">
    <text evidence="5">The sequence shown here is derived from an EMBL/GenBank/DDBJ whole genome shotgun (WGS) entry which is preliminary data.</text>
</comment>
<gene>
    <name evidence="5" type="ORF">ID854_11785</name>
</gene>
<evidence type="ECO:0000256" key="2">
    <source>
        <dbReference type="ARBA" id="ARBA00022797"/>
    </source>
</evidence>
<dbReference type="InterPro" id="IPR032710">
    <property type="entry name" value="NTF2-like_dom_sf"/>
</dbReference>
<evidence type="ECO:0000256" key="1">
    <source>
        <dbReference type="ARBA" id="ARBA00009570"/>
    </source>
</evidence>
<dbReference type="Gene3D" id="3.10.450.50">
    <property type="match status" value="1"/>
</dbReference>
<keyword evidence="3" id="KW-0223">Dioxygenase</keyword>
<dbReference type="PANTHER" id="PTHR41534">
    <property type="entry name" value="BLR3401 PROTEIN"/>
    <property type="match status" value="1"/>
</dbReference>
<evidence type="ECO:0000313" key="5">
    <source>
        <dbReference type="EMBL" id="MBD2801117.1"/>
    </source>
</evidence>
<sequence length="160" mass="19095">MKSHDVIQTLTDLIYHEAVLLDEQDFDAWSALLAEEYTWWVPLRHDQPSPQTESSLVYEDHFVTQLRINRLRNARNFSQQPRSRSQHLIQRPVISWVEGEQRASGNSQIFYSESRGDREWHYAARLEHQFRLHESQWLISGRKTILLNLERPFDSLQLII</sequence>
<dbReference type="Pfam" id="PF00866">
    <property type="entry name" value="Ring_hydroxyl_B"/>
    <property type="match status" value="1"/>
</dbReference>
<dbReference type="RefSeq" id="WP_051462630.1">
    <property type="nucleotide sequence ID" value="NZ_CAWNPE010000001.1"/>
</dbReference>
<comment type="similarity">
    <text evidence="1">Belongs to the bacterial ring-hydroxylating dioxygenase beta subunit family.</text>
</comment>
<keyword evidence="4" id="KW-0560">Oxidoreductase</keyword>
<dbReference type="PANTHER" id="PTHR41534:SF1">
    <property type="entry name" value="BLR3401 PROTEIN"/>
    <property type="match status" value="1"/>
</dbReference>
<dbReference type="SUPFAM" id="SSF54427">
    <property type="entry name" value="NTF2-like"/>
    <property type="match status" value="1"/>
</dbReference>
<dbReference type="InterPro" id="IPR000391">
    <property type="entry name" value="Rng_hydr_dOase-bsu"/>
</dbReference>
<evidence type="ECO:0000256" key="4">
    <source>
        <dbReference type="ARBA" id="ARBA00023002"/>
    </source>
</evidence>
<dbReference type="EMBL" id="JACXBF010000258">
    <property type="protein sequence ID" value="MBD2801117.1"/>
    <property type="molecule type" value="Genomic_DNA"/>
</dbReference>
<reference evidence="5" key="2">
    <citation type="journal article" date="2024" name="Toxins">
        <title>Genome Sequence Analysis of Native Xenorhabdus Strains Isolated from Entomopathogenic Nematodes in Argentina.</title>
        <authorList>
            <person name="Palma L."/>
            <person name="Frizzo L."/>
            <person name="Kaiser S."/>
            <person name="Berry C."/>
            <person name="Caballero P."/>
            <person name="Bode H.B."/>
            <person name="Del Valle E.E."/>
        </authorList>
    </citation>
    <scope>NUCLEOTIDE SEQUENCE</scope>
    <source>
        <strain evidence="5">M</strain>
    </source>
</reference>
<accession>A0AAW3YUD2</accession>
<dbReference type="GO" id="GO:0051213">
    <property type="term" value="F:dioxygenase activity"/>
    <property type="evidence" value="ECO:0007669"/>
    <property type="project" value="UniProtKB-KW"/>
</dbReference>
<dbReference type="GO" id="GO:0019380">
    <property type="term" value="P:3-phenylpropionate catabolic process"/>
    <property type="evidence" value="ECO:0007669"/>
    <property type="project" value="TreeGrafter"/>
</dbReference>
<protein>
    <submittedName>
        <fullName evidence="5">Nuclear transport factor 2 family protein</fullName>
    </submittedName>
</protein>
<evidence type="ECO:0000256" key="3">
    <source>
        <dbReference type="ARBA" id="ARBA00022964"/>
    </source>
</evidence>
<dbReference type="GeneID" id="97126597"/>
<dbReference type="Proteomes" id="UP001193920">
    <property type="component" value="Unassembled WGS sequence"/>
</dbReference>
<reference evidence="5" key="1">
    <citation type="submission" date="2020-09" db="EMBL/GenBank/DDBJ databases">
        <authorList>
            <person name="Palma L."/>
            <person name="Caballero P."/>
            <person name="Berry C."/>
            <person name="Del Valle E."/>
        </authorList>
    </citation>
    <scope>NUCLEOTIDE SEQUENCE</scope>
    <source>
        <strain evidence="5">M</strain>
    </source>
</reference>